<keyword evidence="1" id="KW-1133">Transmembrane helix</keyword>
<accession>A0A6J7B228</accession>
<gene>
    <name evidence="2" type="ORF">UFOPK2662_00028</name>
    <name evidence="3" type="ORF">UFOPK2942_00088</name>
    <name evidence="4" type="ORF">UFOPK3232_00066</name>
    <name evidence="5" type="ORF">UFOPK4242_00065</name>
    <name evidence="6" type="ORF">UFOPK4382_00044</name>
</gene>
<evidence type="ECO:0000313" key="2">
    <source>
        <dbReference type="EMBL" id="CAB4709868.1"/>
    </source>
</evidence>
<dbReference type="Gene3D" id="3.30.530.20">
    <property type="match status" value="1"/>
</dbReference>
<feature type="transmembrane region" description="Helical" evidence="1">
    <location>
        <begin position="122"/>
        <end position="143"/>
    </location>
</feature>
<name>A0A6J7B228_9ZZZZ</name>
<dbReference type="InterPro" id="IPR023393">
    <property type="entry name" value="START-like_dom_sf"/>
</dbReference>
<keyword evidence="1" id="KW-0812">Transmembrane</keyword>
<reference evidence="4" key="1">
    <citation type="submission" date="2020-05" db="EMBL/GenBank/DDBJ databases">
        <authorList>
            <person name="Chiriac C."/>
            <person name="Salcher M."/>
            <person name="Ghai R."/>
            <person name="Kavagutti S V."/>
        </authorList>
    </citation>
    <scope>NUCLEOTIDE SEQUENCE</scope>
</reference>
<evidence type="ECO:0000313" key="5">
    <source>
        <dbReference type="EMBL" id="CAB5038880.1"/>
    </source>
</evidence>
<keyword evidence="1" id="KW-0472">Membrane</keyword>
<dbReference type="SUPFAM" id="SSF55961">
    <property type="entry name" value="Bet v1-like"/>
    <property type="match status" value="1"/>
</dbReference>
<dbReference type="EMBL" id="CAFARE010000001">
    <property type="protein sequence ID" value="CAB4837949.1"/>
    <property type="molecule type" value="Genomic_DNA"/>
</dbReference>
<evidence type="ECO:0000313" key="4">
    <source>
        <dbReference type="EMBL" id="CAB4837949.1"/>
    </source>
</evidence>
<protein>
    <submittedName>
        <fullName evidence="4">Unannotated protein</fullName>
    </submittedName>
</protein>
<dbReference type="EMBL" id="CAEZYI010000001">
    <property type="protein sequence ID" value="CAB4709868.1"/>
    <property type="molecule type" value="Genomic_DNA"/>
</dbReference>
<dbReference type="EMBL" id="CAFBRA010000001">
    <property type="protein sequence ID" value="CAB5070751.1"/>
    <property type="molecule type" value="Genomic_DNA"/>
</dbReference>
<evidence type="ECO:0000313" key="3">
    <source>
        <dbReference type="EMBL" id="CAB4771260.1"/>
    </source>
</evidence>
<evidence type="ECO:0000256" key="1">
    <source>
        <dbReference type="SAM" id="Phobius"/>
    </source>
</evidence>
<dbReference type="AlphaFoldDB" id="A0A6J7B228"/>
<dbReference type="EMBL" id="CAFAAA010000001">
    <property type="protein sequence ID" value="CAB4771260.1"/>
    <property type="molecule type" value="Genomic_DNA"/>
</dbReference>
<organism evidence="4">
    <name type="scientific">freshwater metagenome</name>
    <dbReference type="NCBI Taxonomy" id="449393"/>
    <lineage>
        <taxon>unclassified sequences</taxon>
        <taxon>metagenomes</taxon>
        <taxon>ecological metagenomes</taxon>
    </lineage>
</organism>
<evidence type="ECO:0000313" key="6">
    <source>
        <dbReference type="EMBL" id="CAB5070751.1"/>
    </source>
</evidence>
<dbReference type="EMBL" id="CAFBQC010000001">
    <property type="protein sequence ID" value="CAB5038880.1"/>
    <property type="molecule type" value="Genomic_DNA"/>
</dbReference>
<proteinExistence type="predicted"/>
<sequence length="151" mass="17054">MSTMHWLLVKMTSNHIAISIIINAPVQRVWDELSAWERQGDWMLATKIWVTSEIREGVGTEIEALTGFGKLGILDVMRVTSWDPPYSADVIHTGSIIKGTGRFELVATSATTTRFNWSEEIIAPRLIFLALLPGLYSGVRISLFRFARTFR</sequence>
<dbReference type="CDD" id="cd07812">
    <property type="entry name" value="SRPBCC"/>
    <property type="match status" value="1"/>
</dbReference>